<dbReference type="EMBL" id="BMNZ01000009">
    <property type="protein sequence ID" value="GGN07316.1"/>
    <property type="molecule type" value="Genomic_DNA"/>
</dbReference>
<reference evidence="3" key="1">
    <citation type="journal article" date="2019" name="Int. J. Syst. Evol. Microbiol.">
        <title>The Global Catalogue of Microorganisms (GCM) 10K type strain sequencing project: providing services to taxonomists for standard genome sequencing and annotation.</title>
        <authorList>
            <consortium name="The Broad Institute Genomics Platform"/>
            <consortium name="The Broad Institute Genome Sequencing Center for Infectious Disease"/>
            <person name="Wu L."/>
            <person name="Ma J."/>
        </authorList>
    </citation>
    <scope>NUCLEOTIDE SEQUENCE [LARGE SCALE GENOMIC DNA]</scope>
    <source>
        <strain evidence="3">JCM 1365</strain>
    </source>
</reference>
<dbReference type="SUPFAM" id="SSF51735">
    <property type="entry name" value="NAD(P)-binding Rossmann-fold domains"/>
    <property type="match status" value="1"/>
</dbReference>
<dbReference type="PANTHER" id="PTHR44147:SF2">
    <property type="entry name" value="DEHYDROGENASE_REDUCTASE SDR FAMILY MEMBER 1"/>
    <property type="match status" value="1"/>
</dbReference>
<dbReference type="RefSeq" id="WP_030200997.1">
    <property type="nucleotide sequence ID" value="NZ_BMNZ01000009.1"/>
</dbReference>
<evidence type="ECO:0000256" key="1">
    <source>
        <dbReference type="SAM" id="MobiDB-lite"/>
    </source>
</evidence>
<dbReference type="PANTHER" id="PTHR44147">
    <property type="entry name" value="DEHYDROGENASE/REDUCTASE SDR FAMILY MEMBER 1"/>
    <property type="match status" value="1"/>
</dbReference>
<sequence length="64" mass="6577">MEGHNDLTGRVAVVAGATRGAGRAIAIELGARGATVYGTGRSTREGRSVMNRPETIEETALAGH</sequence>
<gene>
    <name evidence="2" type="ORF">GCM10009721_38830</name>
</gene>
<accession>A0ABQ2IFE5</accession>
<organism evidence="2 3">
    <name type="scientific">Terrabacter tumescens</name>
    <dbReference type="NCBI Taxonomy" id="60443"/>
    <lineage>
        <taxon>Bacteria</taxon>
        <taxon>Bacillati</taxon>
        <taxon>Actinomycetota</taxon>
        <taxon>Actinomycetes</taxon>
        <taxon>Micrococcales</taxon>
        <taxon>Intrasporangiaceae</taxon>
        <taxon>Terrabacter</taxon>
    </lineage>
</organism>
<feature type="region of interest" description="Disordered" evidence="1">
    <location>
        <begin position="38"/>
        <end position="64"/>
    </location>
</feature>
<dbReference type="Proteomes" id="UP000623461">
    <property type="component" value="Unassembled WGS sequence"/>
</dbReference>
<dbReference type="InterPro" id="IPR036291">
    <property type="entry name" value="NAD(P)-bd_dom_sf"/>
</dbReference>
<evidence type="ECO:0000313" key="3">
    <source>
        <dbReference type="Proteomes" id="UP000623461"/>
    </source>
</evidence>
<evidence type="ECO:0000313" key="2">
    <source>
        <dbReference type="EMBL" id="GGN07316.1"/>
    </source>
</evidence>
<dbReference type="Gene3D" id="3.40.50.720">
    <property type="entry name" value="NAD(P)-binding Rossmann-like Domain"/>
    <property type="match status" value="1"/>
</dbReference>
<keyword evidence="3" id="KW-1185">Reference proteome</keyword>
<protein>
    <recommendedName>
        <fullName evidence="4">SDR family NAD(P)-dependent oxidoreductase</fullName>
    </recommendedName>
</protein>
<evidence type="ECO:0008006" key="4">
    <source>
        <dbReference type="Google" id="ProtNLM"/>
    </source>
</evidence>
<comment type="caution">
    <text evidence="2">The sequence shown here is derived from an EMBL/GenBank/DDBJ whole genome shotgun (WGS) entry which is preliminary data.</text>
</comment>
<proteinExistence type="predicted"/>
<name>A0ABQ2IFE5_9MICO</name>